<keyword evidence="2" id="KW-1185">Reference proteome</keyword>
<proteinExistence type="predicted"/>
<evidence type="ECO:0000313" key="1">
    <source>
        <dbReference type="EMBL" id="CAH2080621.1"/>
    </source>
</evidence>
<organism evidence="1 2">
    <name type="scientific">Thlaspi arvense</name>
    <name type="common">Field penny-cress</name>
    <dbReference type="NCBI Taxonomy" id="13288"/>
    <lineage>
        <taxon>Eukaryota</taxon>
        <taxon>Viridiplantae</taxon>
        <taxon>Streptophyta</taxon>
        <taxon>Embryophyta</taxon>
        <taxon>Tracheophyta</taxon>
        <taxon>Spermatophyta</taxon>
        <taxon>Magnoliopsida</taxon>
        <taxon>eudicotyledons</taxon>
        <taxon>Gunneridae</taxon>
        <taxon>Pentapetalae</taxon>
        <taxon>rosids</taxon>
        <taxon>malvids</taxon>
        <taxon>Brassicales</taxon>
        <taxon>Brassicaceae</taxon>
        <taxon>Thlaspideae</taxon>
        <taxon>Thlaspi</taxon>
    </lineage>
</organism>
<comment type="caution">
    <text evidence="1">The sequence shown here is derived from an EMBL/GenBank/DDBJ whole genome shotgun (WGS) entry which is preliminary data.</text>
</comment>
<dbReference type="AlphaFoldDB" id="A0AAU9TC39"/>
<dbReference type="SUPFAM" id="SSF51197">
    <property type="entry name" value="Clavaminate synthase-like"/>
    <property type="match status" value="1"/>
</dbReference>
<reference evidence="1 2" key="1">
    <citation type="submission" date="2022-03" db="EMBL/GenBank/DDBJ databases">
        <authorList>
            <person name="Nunn A."/>
            <person name="Chopra R."/>
            <person name="Nunn A."/>
            <person name="Contreras Garrido A."/>
        </authorList>
    </citation>
    <scope>NUCLEOTIDE SEQUENCE [LARGE SCALE GENOMIC DNA]</scope>
</reference>
<evidence type="ECO:0000313" key="2">
    <source>
        <dbReference type="Proteomes" id="UP000836841"/>
    </source>
</evidence>
<dbReference type="Gene3D" id="2.60.120.330">
    <property type="entry name" value="B-lactam Antibiotic, Isopenicillin N Synthase, Chain"/>
    <property type="match status" value="1"/>
</dbReference>
<dbReference type="Proteomes" id="UP000836841">
    <property type="component" value="Unassembled WGS sequence"/>
</dbReference>
<sequence>MELPVIDLALYLDASAKSSCDLDPKLKKLCEEVSRSLSETGALLVKDPRCSAEDNDRFIDMMERYFERPEDFKRLQERSHLHYQVQLFISLRNSCNNVTHISAYVYA</sequence>
<dbReference type="EMBL" id="CAJVSB020000936">
    <property type="protein sequence ID" value="CAH2080621.1"/>
    <property type="molecule type" value="Genomic_DNA"/>
</dbReference>
<gene>
    <name evidence="1" type="ORF">TAV2_LOCUS26325</name>
</gene>
<accession>A0AAU9TC39</accession>
<dbReference type="InterPro" id="IPR027443">
    <property type="entry name" value="IPNS-like_sf"/>
</dbReference>
<protein>
    <submittedName>
        <fullName evidence="1">Uncharacterized protein</fullName>
    </submittedName>
</protein>
<name>A0AAU9TC39_THLAR</name>